<dbReference type="Proteomes" id="UP000008633">
    <property type="component" value="Chromosome"/>
</dbReference>
<evidence type="ECO:0000256" key="1">
    <source>
        <dbReference type="PROSITE-ProRule" id="PRU00339"/>
    </source>
</evidence>
<dbReference type="HOGENOM" id="CLU_068028_0_0_7"/>
<proteinExistence type="predicted"/>
<gene>
    <name evidence="3" type="ordered locus">Nitsa_2073</name>
</gene>
<evidence type="ECO:0000313" key="3">
    <source>
        <dbReference type="EMBL" id="ADV47314.1"/>
    </source>
</evidence>
<dbReference type="STRING" id="749222.Nitsa_2073"/>
<name>E6X3A1_NITSE</name>
<dbReference type="AlphaFoldDB" id="E6X3A1"/>
<feature type="repeat" description="TPR" evidence="1">
    <location>
        <begin position="103"/>
        <end position="136"/>
    </location>
</feature>
<keyword evidence="1" id="KW-0802">TPR repeat</keyword>
<protein>
    <submittedName>
        <fullName evidence="3">Uncharacterized protein</fullName>
    </submittedName>
</protein>
<dbReference type="KEGG" id="nsa:Nitsa_2073"/>
<reference evidence="4" key="2">
    <citation type="submission" date="2011-01" db="EMBL/GenBank/DDBJ databases">
        <title>The complete genome of Nitratifractor salsuginis DSM 16511.</title>
        <authorList>
            <consortium name="US DOE Joint Genome Institute (JGI-PGF)"/>
            <person name="Lucas S."/>
            <person name="Copeland A."/>
            <person name="Lapidus A."/>
            <person name="Bruce D."/>
            <person name="Goodwin L."/>
            <person name="Pitluck S."/>
            <person name="Kyrpides N."/>
            <person name="Mavromatis K."/>
            <person name="Ivanova N."/>
            <person name="Mikhailova N."/>
            <person name="Zeytun A."/>
            <person name="Detter J.C."/>
            <person name="Tapia R."/>
            <person name="Han C."/>
            <person name="Land M."/>
            <person name="Hauser L."/>
            <person name="Markowitz V."/>
            <person name="Cheng J.-F."/>
            <person name="Hugenholtz P."/>
            <person name="Woyke T."/>
            <person name="Wu D."/>
            <person name="Tindall B."/>
            <person name="Schuetze A."/>
            <person name="Brambilla E."/>
            <person name="Klenk H.-P."/>
            <person name="Eisen J.A."/>
        </authorList>
    </citation>
    <scope>NUCLEOTIDE SEQUENCE [LARGE SCALE GENOMIC DNA]</scope>
    <source>
        <strain evidence="4">DSM 16511 / JCM 12458 / E9I37-1</strain>
    </source>
</reference>
<dbReference type="EMBL" id="CP002452">
    <property type="protein sequence ID" value="ADV47314.1"/>
    <property type="molecule type" value="Genomic_DNA"/>
</dbReference>
<keyword evidence="2" id="KW-1133">Transmembrane helix</keyword>
<sequence>MNGFLPSYHDPVFSIILIVLIAIAVAMVAQAWSLYRRERLQKSLYSFLDKFDSASCSLEEEEVPFEEGMAKPLLLLAKAFEQSGNYSKAISICLYLIRHTKDDELLIYLGSVYLRAGFYQRAEEIFLEIIARHPRRSDVLTRLEYIYESLRDFDKAQEALEALAAQGVETGEMEEHLRFLQIRHDPQRLPAQKAEALEALLEEEPRLYRPVLSELFRLDTDRAWKHCSSERLPEILDLLWFLPPAQLRLDIIASEPALQALYYARGDLEEAPQQPTGIFAVDMLAAARRSGYVEGDLSFGYLCRECKQSFPVSFVRCPSCLALNTLKVEEHLVQQQPENRDTLL</sequence>
<keyword evidence="2" id="KW-0472">Membrane</keyword>
<feature type="transmembrane region" description="Helical" evidence="2">
    <location>
        <begin position="12"/>
        <end position="35"/>
    </location>
</feature>
<dbReference type="Gene3D" id="1.25.40.10">
    <property type="entry name" value="Tetratricopeptide repeat domain"/>
    <property type="match status" value="1"/>
</dbReference>
<dbReference type="SUPFAM" id="SSF48452">
    <property type="entry name" value="TPR-like"/>
    <property type="match status" value="1"/>
</dbReference>
<keyword evidence="2" id="KW-0812">Transmembrane</keyword>
<accession>E6X3A1</accession>
<dbReference type="PROSITE" id="PS50005">
    <property type="entry name" value="TPR"/>
    <property type="match status" value="1"/>
</dbReference>
<dbReference type="RefSeq" id="WP_013554999.1">
    <property type="nucleotide sequence ID" value="NC_014935.1"/>
</dbReference>
<evidence type="ECO:0000256" key="2">
    <source>
        <dbReference type="SAM" id="Phobius"/>
    </source>
</evidence>
<dbReference type="OrthoDB" id="5362770at2"/>
<evidence type="ECO:0000313" key="4">
    <source>
        <dbReference type="Proteomes" id="UP000008633"/>
    </source>
</evidence>
<keyword evidence="4" id="KW-1185">Reference proteome</keyword>
<organism evidence="3 4">
    <name type="scientific">Nitratifractor salsuginis (strain DSM 16511 / JCM 12458 / E9I37-1)</name>
    <dbReference type="NCBI Taxonomy" id="749222"/>
    <lineage>
        <taxon>Bacteria</taxon>
        <taxon>Pseudomonadati</taxon>
        <taxon>Campylobacterota</taxon>
        <taxon>Epsilonproteobacteria</taxon>
        <taxon>Campylobacterales</taxon>
        <taxon>Sulfurovaceae</taxon>
        <taxon>Nitratifractor</taxon>
    </lineage>
</organism>
<reference evidence="3 4" key="1">
    <citation type="journal article" date="2011" name="Stand. Genomic Sci.">
        <title>Complete genome sequence of Nitratifractor salsuginis type strain (E9I37-1).</title>
        <authorList>
            <person name="Anderson I."/>
            <person name="Sikorski J."/>
            <person name="Zeytun A."/>
            <person name="Nolan M."/>
            <person name="Lapidus A."/>
            <person name="Lucas S."/>
            <person name="Hammon N."/>
            <person name="Deshpande S."/>
            <person name="Cheng J.F."/>
            <person name="Tapia R."/>
            <person name="Han C."/>
            <person name="Goodwin L."/>
            <person name="Pitluck S."/>
            <person name="Liolios K."/>
            <person name="Pagani I."/>
            <person name="Ivanova N."/>
            <person name="Huntemann M."/>
            <person name="Mavromatis K."/>
            <person name="Ovchinikova G."/>
            <person name="Pati A."/>
            <person name="Chen A."/>
            <person name="Palaniappan K."/>
            <person name="Land M."/>
            <person name="Hauser L."/>
            <person name="Brambilla E.M."/>
            <person name="Ngatchou-Djao O.D."/>
            <person name="Rohde M."/>
            <person name="Tindall B.J."/>
            <person name="Goker M."/>
            <person name="Detter J.C."/>
            <person name="Woyke T."/>
            <person name="Bristow J."/>
            <person name="Eisen J.A."/>
            <person name="Markowitz V."/>
            <person name="Hugenholtz P."/>
            <person name="Klenk H.P."/>
            <person name="Kyrpides N.C."/>
        </authorList>
    </citation>
    <scope>NUCLEOTIDE SEQUENCE [LARGE SCALE GENOMIC DNA]</scope>
    <source>
        <strain evidence="4">DSM 16511 / JCM 12458 / E9I37-1</strain>
    </source>
</reference>
<dbReference type="eggNOG" id="COG2956">
    <property type="taxonomic scope" value="Bacteria"/>
</dbReference>
<dbReference type="InterPro" id="IPR019734">
    <property type="entry name" value="TPR_rpt"/>
</dbReference>
<dbReference type="InterPro" id="IPR011990">
    <property type="entry name" value="TPR-like_helical_dom_sf"/>
</dbReference>